<dbReference type="GO" id="GO:0034144">
    <property type="term" value="P:negative regulation of toll-like receptor 4 signaling pathway"/>
    <property type="evidence" value="ECO:0007669"/>
    <property type="project" value="TreeGrafter"/>
</dbReference>
<dbReference type="GO" id="GO:0008289">
    <property type="term" value="F:lipid binding"/>
    <property type="evidence" value="ECO:0007669"/>
    <property type="project" value="InterPro"/>
</dbReference>
<dbReference type="AlphaFoldDB" id="A0A6J2AAU7"/>
<dbReference type="PANTHER" id="PTHR47395:SF1">
    <property type="entry name" value="BPI FOLD-CONTAINING FAMILY B MEMBER 1"/>
    <property type="match status" value="1"/>
</dbReference>
<protein>
    <submittedName>
        <fullName evidence="4">BPI fold-containing family B member 1 isoform X1</fullName>
    </submittedName>
</protein>
<evidence type="ECO:0000313" key="3">
    <source>
        <dbReference type="Proteomes" id="UP001652583"/>
    </source>
</evidence>
<reference evidence="4" key="1">
    <citation type="submission" date="2025-08" db="UniProtKB">
        <authorList>
            <consortium name="RefSeq"/>
        </authorList>
    </citation>
    <scope>IDENTIFICATION</scope>
    <source>
        <tissue evidence="4">Blood</tissue>
    </source>
</reference>
<dbReference type="PIRSF" id="PIRSF037186">
    <property type="entry name" value="PLUNC_long_form"/>
    <property type="match status" value="1"/>
</dbReference>
<evidence type="ECO:0000313" key="4">
    <source>
        <dbReference type="RefSeq" id="XP_026925659.1"/>
    </source>
</evidence>
<name>A0A6J2AAU7_ACIJB</name>
<feature type="chain" id="PRO_5026908678" evidence="1">
    <location>
        <begin position="20"/>
        <end position="494"/>
    </location>
</feature>
<dbReference type="InterPro" id="IPR017943">
    <property type="entry name" value="Bactericidal_perm-incr_a/b_dom"/>
</dbReference>
<dbReference type="CTD" id="92747"/>
<feature type="domain" description="Lipid-binding serum glycoprotein N-terminal" evidence="2">
    <location>
        <begin position="36"/>
        <end position="257"/>
    </location>
</feature>
<dbReference type="CDD" id="cd00025">
    <property type="entry name" value="BPI1"/>
    <property type="match status" value="1"/>
</dbReference>
<evidence type="ECO:0000256" key="1">
    <source>
        <dbReference type="SAM" id="SignalP"/>
    </source>
</evidence>
<dbReference type="Proteomes" id="UP001652583">
    <property type="component" value="Chromosome A3"/>
</dbReference>
<dbReference type="InterPro" id="IPR017942">
    <property type="entry name" value="Lipid-bd_serum_glycop_N"/>
</dbReference>
<dbReference type="PANTHER" id="PTHR47395">
    <property type="entry name" value="BPI FOLD-CONTAINING FAMILY B MEMBER 1"/>
    <property type="match status" value="1"/>
</dbReference>
<dbReference type="GO" id="GO:0002227">
    <property type="term" value="P:innate immune response in mucosa"/>
    <property type="evidence" value="ECO:0007669"/>
    <property type="project" value="TreeGrafter"/>
</dbReference>
<dbReference type="RefSeq" id="XP_026925659.1">
    <property type="nucleotide sequence ID" value="XM_027069858.2"/>
</dbReference>
<organism evidence="3 4">
    <name type="scientific">Acinonyx jubatus</name>
    <name type="common">Cheetah</name>
    <dbReference type="NCBI Taxonomy" id="32536"/>
    <lineage>
        <taxon>Eukaryota</taxon>
        <taxon>Metazoa</taxon>
        <taxon>Chordata</taxon>
        <taxon>Craniata</taxon>
        <taxon>Vertebrata</taxon>
        <taxon>Euteleostomi</taxon>
        <taxon>Mammalia</taxon>
        <taxon>Eutheria</taxon>
        <taxon>Laurasiatheria</taxon>
        <taxon>Carnivora</taxon>
        <taxon>Feliformia</taxon>
        <taxon>Felidae</taxon>
        <taxon>Felinae</taxon>
        <taxon>Acinonyx</taxon>
    </lineage>
</organism>
<dbReference type="Gene3D" id="3.15.10.10">
    <property type="entry name" value="Bactericidal permeability-increasing protein, domain 1"/>
    <property type="match status" value="1"/>
</dbReference>
<dbReference type="SUPFAM" id="SSF55394">
    <property type="entry name" value="Bactericidal permeability-increasing protein, BPI"/>
    <property type="match status" value="2"/>
</dbReference>
<dbReference type="GO" id="GO:0070062">
    <property type="term" value="C:extracellular exosome"/>
    <property type="evidence" value="ECO:0007669"/>
    <property type="project" value="TreeGrafter"/>
</dbReference>
<accession>A0A6J2AAU7</accession>
<dbReference type="SMART" id="SM00328">
    <property type="entry name" value="BPI1"/>
    <property type="match status" value="1"/>
</dbReference>
<keyword evidence="3" id="KW-1185">Reference proteome</keyword>
<evidence type="ECO:0000259" key="2">
    <source>
        <dbReference type="SMART" id="SM00328"/>
    </source>
</evidence>
<dbReference type="Gene3D" id="3.15.20.10">
    <property type="entry name" value="Bactericidal permeability-increasing protein, domain 2"/>
    <property type="match status" value="1"/>
</dbReference>
<gene>
    <name evidence="4" type="primary">BPIFB1</name>
</gene>
<feature type="signal peptide" evidence="1">
    <location>
        <begin position="1"/>
        <end position="19"/>
    </location>
</feature>
<dbReference type="InterPro" id="IPR001124">
    <property type="entry name" value="Lipid-bd_serum_glycop_C"/>
</dbReference>
<dbReference type="KEGG" id="aju:106974613"/>
<sequence>MAGPLTFTLLCGLLTVTLAETTLRPPAVLSLGREVIKERLTQELKDHDAVNILQQLPLLSTIREKPAGGIPILGNLVNSILNHIIWLKVTSANILQLLVQPSDEGQGLAVKIPLDMVAGLNTPLVKTIVEMHMQTEVQAIITVNASERGHTHLVLEDCSNSHGSLRISLLQKLSFLVNSLANKVMSLLVPALPKLVKTQLCPVIKEAFEDMHVDLLSLVRAPISLGSNHLEFDPLSPAIKGNVIQLKLGAKLVNSQGNVTKWFKESAVSLTVPALDNTPFSLTVRQDVVNAAVAALLPQEELVVLLDYVLPELARQLKSSIKVISTKAADQLGPTQMVKILTQETPDLLLDQGTAKVAQLIVLEVFATNEAHRPFFTLGIEASSEAQFYTRDDRLMLSFNEISSDRIHLMNSGIGLFNPELLKNVTTEILNSVLLPNQNGKLRPGISIPMVKALGFEEASSFLTKVSGIKHPAPGRAQFLGRALSWEVGPALQC</sequence>
<dbReference type="GeneID" id="106974613"/>
<dbReference type="Pfam" id="PF02886">
    <property type="entry name" value="LBP_BPI_CETP_C"/>
    <property type="match status" value="1"/>
</dbReference>
<dbReference type="Pfam" id="PF01273">
    <property type="entry name" value="LBP_BPI_CETP"/>
    <property type="match status" value="1"/>
</dbReference>
<proteinExistence type="predicted"/>
<keyword evidence="1" id="KW-0732">Signal</keyword>
<dbReference type="InterPro" id="IPR021193">
    <property type="entry name" value="Bpifb1"/>
</dbReference>